<keyword evidence="3" id="KW-0274">FAD</keyword>
<protein>
    <submittedName>
        <fullName evidence="8">NAD(P)/FAD-dependent oxidoreductase</fullName>
    </submittedName>
    <submittedName>
        <fullName evidence="7">Tricarballylate dehydrogenase</fullName>
    </submittedName>
</protein>
<feature type="signal peptide" evidence="4">
    <location>
        <begin position="1"/>
        <end position="20"/>
    </location>
</feature>
<evidence type="ECO:0000259" key="5">
    <source>
        <dbReference type="Pfam" id="PF03486"/>
    </source>
</evidence>
<dbReference type="Gene3D" id="1.10.8.260">
    <property type="entry name" value="HI0933 insert domain-like"/>
    <property type="match status" value="1"/>
</dbReference>
<feature type="chain" id="PRO_5044549768" evidence="4">
    <location>
        <begin position="21"/>
        <end position="409"/>
    </location>
</feature>
<comment type="cofactor">
    <cofactor evidence="1">
        <name>FAD</name>
        <dbReference type="ChEBI" id="CHEBI:57692"/>
    </cofactor>
</comment>
<dbReference type="Proteomes" id="UP000095787">
    <property type="component" value="Unassembled WGS sequence"/>
</dbReference>
<sequence>MRKVAIIGAGAAGMTAAITAASNGAEVVVLEHMDRVGKKILSTGNGRCNFTNTYQDRSCYHSDNESFPWKIIEKFNAEQIIKLFEELGVYAKNRNGYMYPYSDQASSVTEALKMELERLQIDVRLQTECTDIFPRKKGFTLQIVKDGKKGKIYADHVILCTGSRAFPASGSDGSGYDLAKKLGHKIIPVLPALVQLRCEEKFFKSIAGVRVQGTVSIWSENQCLAKDTGELQLTNYGISGIPVFQVSRYAAIALYKKKKVQAILDFMPEFSEDELEKFLIKRAKMRPYKRADQFFTGLSNKKLSDLWVKEAGISKEKKVGVFAEKEIQQLVRLIKNFKVIVTETNSYEQAQVCRGGIDTKDVHPDTLESRYVPGLYFAGEILDVDGMCGGYNLTWAWASGAVSGREASF</sequence>
<keyword evidence="4" id="KW-0732">Signal</keyword>
<dbReference type="PRINTS" id="PR00368">
    <property type="entry name" value="FADPNR"/>
</dbReference>
<dbReference type="SUPFAM" id="SSF160996">
    <property type="entry name" value="HI0933 insert domain-like"/>
    <property type="match status" value="1"/>
</dbReference>
<evidence type="ECO:0000313" key="7">
    <source>
        <dbReference type="EMBL" id="CUN63318.1"/>
    </source>
</evidence>
<reference evidence="8 10" key="2">
    <citation type="journal article" date="2019" name="Science, e1252229">
        <title>Invertible promoters mediate bacterial phase variation, antibiotic resistance, and host adaptation in the gut.</title>
        <authorList>
            <person name="Jiang X."/>
            <person name="Hall A.B."/>
            <person name="Arthur T.D."/>
            <person name="Plichta D.R."/>
            <person name="Covington C.T."/>
            <person name="Poyet M."/>
            <person name="Crothers J."/>
            <person name="Moses P.L."/>
            <person name="Tolonen A.C."/>
            <person name="Vlamakis H."/>
            <person name="Alm E.J."/>
            <person name="Xavier R.J."/>
        </authorList>
    </citation>
    <scope>NUCLEOTIDE SEQUENCE [LARGE SCALE GENOMIC DNA]</scope>
    <source>
        <strain evidence="8">Aa_0143</strain>
        <strain evidence="10">aa_0143</strain>
    </source>
</reference>
<dbReference type="Proteomes" id="UP000292665">
    <property type="component" value="Unassembled WGS sequence"/>
</dbReference>
<proteinExistence type="predicted"/>
<reference evidence="7 9" key="1">
    <citation type="submission" date="2015-09" db="EMBL/GenBank/DDBJ databases">
        <authorList>
            <consortium name="Pathogen Informatics"/>
        </authorList>
    </citation>
    <scope>NUCLEOTIDE SEQUENCE [LARGE SCALE GENOMIC DNA]</scope>
    <source>
        <strain evidence="7 9">2789STDY5834841</strain>
    </source>
</reference>
<dbReference type="Gene3D" id="2.40.30.10">
    <property type="entry name" value="Translation factors"/>
    <property type="match status" value="1"/>
</dbReference>
<dbReference type="InterPro" id="IPR023166">
    <property type="entry name" value="BaiN-like_dom_sf"/>
</dbReference>
<dbReference type="InterPro" id="IPR036188">
    <property type="entry name" value="FAD/NAD-bd_sf"/>
</dbReference>
<evidence type="ECO:0000313" key="10">
    <source>
        <dbReference type="Proteomes" id="UP000292665"/>
    </source>
</evidence>
<dbReference type="Pfam" id="PF22780">
    <property type="entry name" value="HI0933_like_1st"/>
    <property type="match status" value="1"/>
</dbReference>
<dbReference type="EMBL" id="CYZO01000004">
    <property type="protein sequence ID" value="CUN63318.1"/>
    <property type="molecule type" value="Genomic_DNA"/>
</dbReference>
<dbReference type="InterPro" id="IPR055178">
    <property type="entry name" value="RsdA/BaiN/AoA(So)-like_dom"/>
</dbReference>
<feature type="domain" description="RsdA/BaiN/AoA(So)-like Rossmann fold-like" evidence="5">
    <location>
        <begin position="3"/>
        <end position="405"/>
    </location>
</feature>
<evidence type="ECO:0000313" key="8">
    <source>
        <dbReference type="EMBL" id="RYS79996.1"/>
    </source>
</evidence>
<keyword evidence="2" id="KW-0285">Flavoprotein</keyword>
<accession>A0A173YKR6</accession>
<dbReference type="NCBIfam" id="TIGR00275">
    <property type="entry name" value="aminoacetone oxidase family FAD-binding enzyme"/>
    <property type="match status" value="1"/>
</dbReference>
<dbReference type="PANTHER" id="PTHR42887:SF2">
    <property type="entry name" value="OS12G0638800 PROTEIN"/>
    <property type="match status" value="1"/>
</dbReference>
<dbReference type="SUPFAM" id="SSF51905">
    <property type="entry name" value="FAD/NAD(P)-binding domain"/>
    <property type="match status" value="1"/>
</dbReference>
<evidence type="ECO:0000256" key="4">
    <source>
        <dbReference type="SAM" id="SignalP"/>
    </source>
</evidence>
<evidence type="ECO:0000313" key="9">
    <source>
        <dbReference type="Proteomes" id="UP000095787"/>
    </source>
</evidence>
<dbReference type="Pfam" id="PF03486">
    <property type="entry name" value="HI0933_like"/>
    <property type="match status" value="1"/>
</dbReference>
<dbReference type="InterPro" id="IPR004792">
    <property type="entry name" value="BaiN-like"/>
</dbReference>
<evidence type="ECO:0000256" key="3">
    <source>
        <dbReference type="ARBA" id="ARBA00022827"/>
    </source>
</evidence>
<dbReference type="RefSeq" id="WP_004845142.1">
    <property type="nucleotide sequence ID" value="NZ_AP028249.1"/>
</dbReference>
<gene>
    <name evidence="8" type="ORF">EAI93_07990</name>
    <name evidence="7" type="ORF">ERS852456_00409</name>
</gene>
<dbReference type="AlphaFoldDB" id="A0A173YKR6"/>
<feature type="domain" description="RsdA/BaiN/AoA(So)-like insert" evidence="6">
    <location>
        <begin position="191"/>
        <end position="352"/>
    </location>
</feature>
<evidence type="ECO:0000256" key="1">
    <source>
        <dbReference type="ARBA" id="ARBA00001974"/>
    </source>
</evidence>
<dbReference type="Gene3D" id="3.50.50.60">
    <property type="entry name" value="FAD/NAD(P)-binding domain"/>
    <property type="match status" value="1"/>
</dbReference>
<organism evidence="7 9">
    <name type="scientific">[Ruminococcus] torques</name>
    <dbReference type="NCBI Taxonomy" id="33039"/>
    <lineage>
        <taxon>Bacteria</taxon>
        <taxon>Bacillati</taxon>
        <taxon>Bacillota</taxon>
        <taxon>Clostridia</taxon>
        <taxon>Lachnospirales</taxon>
        <taxon>Lachnospiraceae</taxon>
        <taxon>Mediterraneibacter</taxon>
    </lineage>
</organism>
<evidence type="ECO:0000256" key="2">
    <source>
        <dbReference type="ARBA" id="ARBA00022630"/>
    </source>
</evidence>
<dbReference type="EMBL" id="RCYR01000013">
    <property type="protein sequence ID" value="RYS79996.1"/>
    <property type="molecule type" value="Genomic_DNA"/>
</dbReference>
<dbReference type="PANTHER" id="PTHR42887">
    <property type="entry name" value="OS12G0638800 PROTEIN"/>
    <property type="match status" value="1"/>
</dbReference>
<evidence type="ECO:0000259" key="6">
    <source>
        <dbReference type="Pfam" id="PF22780"/>
    </source>
</evidence>
<dbReference type="PRINTS" id="PR00411">
    <property type="entry name" value="PNDRDTASEI"/>
</dbReference>
<name>A0A173YKR6_9FIRM</name>
<dbReference type="InterPro" id="IPR057661">
    <property type="entry name" value="RsdA/BaiN/AoA(So)_Rossmann"/>
</dbReference>